<sequence>MSNEPLRNVLSNLATEKQIFEARVQERNIRKLNEDSSSTPNPASASNAKRSNTRSYDTRKTKKQKLACDNIMVVGLTGTLGHNLEQLSEKINVDSKKYKYFFYLSKNMVLDMTDKSQESHITKLHITMDKLKKYKYDKMVEKEQWQEATKKLNHLVKKVNSSSRAKKCSQAIDIIDTRSLGASAEEASSAKKIYTHIMDFHTYKQHQLSDDFISKCSEMSIATKFWSPIFETFFGYDKNLFIQWGDTLSFDCMDESLPFRLDIRMILEAEKKTVEAATAEIASHSRSISSKLYNDKLKSVLASKCHLNALLKKLDHLDSTTLQDVHIPIVQVLGLSVTIHTLSMIDKKLYLLQKVTKFVFPRTLKDIRKGGIDKVIAGLYQLKKMIEDLGDVVKECSRDTSDKAERITSGRKNKIKKFDIDEWISKVDWDSSFSDHGEDDDNESRVSINEVSDH</sequence>
<organism evidence="2 3">
    <name type="scientific">Phascolomyces articulosus</name>
    <dbReference type="NCBI Taxonomy" id="60185"/>
    <lineage>
        <taxon>Eukaryota</taxon>
        <taxon>Fungi</taxon>
        <taxon>Fungi incertae sedis</taxon>
        <taxon>Mucoromycota</taxon>
        <taxon>Mucoromycotina</taxon>
        <taxon>Mucoromycetes</taxon>
        <taxon>Mucorales</taxon>
        <taxon>Lichtheimiaceae</taxon>
        <taxon>Phascolomyces</taxon>
    </lineage>
</organism>
<dbReference type="EMBL" id="JAIXMP010000014">
    <property type="protein sequence ID" value="KAI9262219.1"/>
    <property type="molecule type" value="Genomic_DNA"/>
</dbReference>
<evidence type="ECO:0000313" key="2">
    <source>
        <dbReference type="EMBL" id="KAI9262219.1"/>
    </source>
</evidence>
<accession>A0AAD5PDW9</accession>
<evidence type="ECO:0000256" key="1">
    <source>
        <dbReference type="SAM" id="MobiDB-lite"/>
    </source>
</evidence>
<feature type="region of interest" description="Disordered" evidence="1">
    <location>
        <begin position="430"/>
        <end position="454"/>
    </location>
</feature>
<feature type="compositionally biased region" description="Low complexity" evidence="1">
    <location>
        <begin position="36"/>
        <end position="48"/>
    </location>
</feature>
<keyword evidence="3" id="KW-1185">Reference proteome</keyword>
<name>A0AAD5PDW9_9FUNG</name>
<dbReference type="AlphaFoldDB" id="A0AAD5PDW9"/>
<feature type="compositionally biased region" description="Polar residues" evidence="1">
    <location>
        <begin position="445"/>
        <end position="454"/>
    </location>
</feature>
<reference evidence="2" key="1">
    <citation type="journal article" date="2022" name="IScience">
        <title>Evolution of zygomycete secretomes and the origins of terrestrial fungal ecologies.</title>
        <authorList>
            <person name="Chang Y."/>
            <person name="Wang Y."/>
            <person name="Mondo S."/>
            <person name="Ahrendt S."/>
            <person name="Andreopoulos W."/>
            <person name="Barry K."/>
            <person name="Beard J."/>
            <person name="Benny G.L."/>
            <person name="Blankenship S."/>
            <person name="Bonito G."/>
            <person name="Cuomo C."/>
            <person name="Desiro A."/>
            <person name="Gervers K.A."/>
            <person name="Hundley H."/>
            <person name="Kuo A."/>
            <person name="LaButti K."/>
            <person name="Lang B.F."/>
            <person name="Lipzen A."/>
            <person name="O'Donnell K."/>
            <person name="Pangilinan J."/>
            <person name="Reynolds N."/>
            <person name="Sandor L."/>
            <person name="Smith M.E."/>
            <person name="Tsang A."/>
            <person name="Grigoriev I.V."/>
            <person name="Stajich J.E."/>
            <person name="Spatafora J.W."/>
        </authorList>
    </citation>
    <scope>NUCLEOTIDE SEQUENCE</scope>
    <source>
        <strain evidence="2">RSA 2281</strain>
    </source>
</reference>
<proteinExistence type="predicted"/>
<comment type="caution">
    <text evidence="2">The sequence shown here is derived from an EMBL/GenBank/DDBJ whole genome shotgun (WGS) entry which is preliminary data.</text>
</comment>
<protein>
    <submittedName>
        <fullName evidence="2">Uncharacterized protein</fullName>
    </submittedName>
</protein>
<dbReference type="Proteomes" id="UP001209540">
    <property type="component" value="Unassembled WGS sequence"/>
</dbReference>
<gene>
    <name evidence="2" type="ORF">BDA99DRAFT_70653</name>
</gene>
<reference evidence="2" key="2">
    <citation type="submission" date="2023-02" db="EMBL/GenBank/DDBJ databases">
        <authorList>
            <consortium name="DOE Joint Genome Institute"/>
            <person name="Mondo S.J."/>
            <person name="Chang Y."/>
            <person name="Wang Y."/>
            <person name="Ahrendt S."/>
            <person name="Andreopoulos W."/>
            <person name="Barry K."/>
            <person name="Beard J."/>
            <person name="Benny G.L."/>
            <person name="Blankenship S."/>
            <person name="Bonito G."/>
            <person name="Cuomo C."/>
            <person name="Desiro A."/>
            <person name="Gervers K.A."/>
            <person name="Hundley H."/>
            <person name="Kuo A."/>
            <person name="LaButti K."/>
            <person name="Lang B.F."/>
            <person name="Lipzen A."/>
            <person name="O'Donnell K."/>
            <person name="Pangilinan J."/>
            <person name="Reynolds N."/>
            <person name="Sandor L."/>
            <person name="Smith M.W."/>
            <person name="Tsang A."/>
            <person name="Grigoriev I.V."/>
            <person name="Stajich J.E."/>
            <person name="Spatafora J.W."/>
        </authorList>
    </citation>
    <scope>NUCLEOTIDE SEQUENCE</scope>
    <source>
        <strain evidence="2">RSA 2281</strain>
    </source>
</reference>
<feature type="region of interest" description="Disordered" evidence="1">
    <location>
        <begin position="31"/>
        <end position="61"/>
    </location>
</feature>
<evidence type="ECO:0000313" key="3">
    <source>
        <dbReference type="Proteomes" id="UP001209540"/>
    </source>
</evidence>